<sequence>MAHEMTATAMQPTTTVNFMGNNPIIDPKLDGSNNYVSWKFLMQIMLIGMDLWECITGTGTMDTKKDQKALAAICLNVKTHRQYLRLTATAKDAWTILSQVYEDKGLPRVLNLMRVLLKIYYNDFHNMNEYVARAFSL</sequence>
<gene>
    <name evidence="1" type="ORF">QLX08_009216</name>
</gene>
<keyword evidence="2" id="KW-1185">Reference proteome</keyword>
<accession>A0AAW0ZJG8</accession>
<dbReference type="EMBL" id="JAWNGG020000201">
    <property type="protein sequence ID" value="KAK9296906.1"/>
    <property type="molecule type" value="Genomic_DNA"/>
</dbReference>
<evidence type="ECO:0000313" key="2">
    <source>
        <dbReference type="Proteomes" id="UP001432146"/>
    </source>
</evidence>
<organism evidence="1 2">
    <name type="scientific">Tetragonisca angustula</name>
    <dbReference type="NCBI Taxonomy" id="166442"/>
    <lineage>
        <taxon>Eukaryota</taxon>
        <taxon>Metazoa</taxon>
        <taxon>Ecdysozoa</taxon>
        <taxon>Arthropoda</taxon>
        <taxon>Hexapoda</taxon>
        <taxon>Insecta</taxon>
        <taxon>Pterygota</taxon>
        <taxon>Neoptera</taxon>
        <taxon>Endopterygota</taxon>
        <taxon>Hymenoptera</taxon>
        <taxon>Apocrita</taxon>
        <taxon>Aculeata</taxon>
        <taxon>Apoidea</taxon>
        <taxon>Anthophila</taxon>
        <taxon>Apidae</taxon>
        <taxon>Tetragonisca</taxon>
    </lineage>
</organism>
<reference evidence="1 2" key="1">
    <citation type="submission" date="2024-05" db="EMBL/GenBank/DDBJ databases">
        <title>The nuclear and mitochondrial genome assemblies of Tetragonisca angustula (Apidae: Meliponini), a tiny yet remarkable pollinator in the Neotropics.</title>
        <authorList>
            <person name="Ferrari R."/>
            <person name="Ricardo P.C."/>
            <person name="Dias F.C."/>
            <person name="Araujo N.S."/>
            <person name="Soares D.O."/>
            <person name="Zhou Q.-S."/>
            <person name="Zhu C.-D."/>
            <person name="Coutinho L."/>
            <person name="Airas M.C."/>
            <person name="Batista T.M."/>
        </authorList>
    </citation>
    <scope>NUCLEOTIDE SEQUENCE [LARGE SCALE GENOMIC DNA]</scope>
    <source>
        <strain evidence="1">ASF017062</strain>
        <tissue evidence="1">Abdomen</tissue>
    </source>
</reference>
<name>A0AAW0ZJG8_9HYME</name>
<protein>
    <recommendedName>
        <fullName evidence="3">DUF4219 domain-containing protein</fullName>
    </recommendedName>
</protein>
<dbReference type="Pfam" id="PF14223">
    <property type="entry name" value="Retrotran_gag_2"/>
    <property type="match status" value="1"/>
</dbReference>
<evidence type="ECO:0008006" key="3">
    <source>
        <dbReference type="Google" id="ProtNLM"/>
    </source>
</evidence>
<evidence type="ECO:0000313" key="1">
    <source>
        <dbReference type="EMBL" id="KAK9296906.1"/>
    </source>
</evidence>
<dbReference type="AlphaFoldDB" id="A0AAW0ZJG8"/>
<dbReference type="Proteomes" id="UP001432146">
    <property type="component" value="Unassembled WGS sequence"/>
</dbReference>
<comment type="caution">
    <text evidence="1">The sequence shown here is derived from an EMBL/GenBank/DDBJ whole genome shotgun (WGS) entry which is preliminary data.</text>
</comment>
<proteinExistence type="predicted"/>